<feature type="domain" description="ABC transmembrane type-1" evidence="9">
    <location>
        <begin position="93"/>
        <end position="277"/>
    </location>
</feature>
<feature type="transmembrane region" description="Helical" evidence="7">
    <location>
        <begin position="36"/>
        <end position="53"/>
    </location>
</feature>
<dbReference type="EMBL" id="JBHSCN010000005">
    <property type="protein sequence ID" value="MFC4244254.1"/>
    <property type="molecule type" value="Genomic_DNA"/>
</dbReference>
<keyword evidence="3" id="KW-1003">Cell membrane</keyword>
<dbReference type="InterPro" id="IPR000515">
    <property type="entry name" value="MetI-like"/>
</dbReference>
<protein>
    <submittedName>
        <fullName evidence="10">PhnE/PtxC family ABC transporter permease</fullName>
    </submittedName>
</protein>
<feature type="domain" description="ABC transmembrane type-1" evidence="9">
    <location>
        <begin position="408"/>
        <end position="592"/>
    </location>
</feature>
<keyword evidence="4 7" id="KW-0812">Transmembrane</keyword>
<keyword evidence="5 7" id="KW-1133">Transmembrane helix</keyword>
<evidence type="ECO:0000256" key="7">
    <source>
        <dbReference type="RuleBase" id="RU363032"/>
    </source>
</evidence>
<organism evidence="10 11">
    <name type="scientific">Gryllotalpicola reticulitermitis</name>
    <dbReference type="NCBI Taxonomy" id="1184153"/>
    <lineage>
        <taxon>Bacteria</taxon>
        <taxon>Bacillati</taxon>
        <taxon>Actinomycetota</taxon>
        <taxon>Actinomycetes</taxon>
        <taxon>Micrococcales</taxon>
        <taxon>Microbacteriaceae</taxon>
        <taxon>Gryllotalpicola</taxon>
    </lineage>
</organism>
<evidence type="ECO:0000313" key="11">
    <source>
        <dbReference type="Proteomes" id="UP001595900"/>
    </source>
</evidence>
<name>A0ABV8QAJ8_9MICO</name>
<evidence type="ECO:0000313" key="10">
    <source>
        <dbReference type="EMBL" id="MFC4244254.1"/>
    </source>
</evidence>
<feature type="region of interest" description="Disordered" evidence="8">
    <location>
        <begin position="1"/>
        <end position="29"/>
    </location>
</feature>
<evidence type="ECO:0000256" key="6">
    <source>
        <dbReference type="ARBA" id="ARBA00023136"/>
    </source>
</evidence>
<evidence type="ECO:0000259" key="9">
    <source>
        <dbReference type="PROSITE" id="PS50928"/>
    </source>
</evidence>
<feature type="compositionally biased region" description="Low complexity" evidence="8">
    <location>
        <begin position="1"/>
        <end position="10"/>
    </location>
</feature>
<evidence type="ECO:0000256" key="4">
    <source>
        <dbReference type="ARBA" id="ARBA00022692"/>
    </source>
</evidence>
<feature type="transmembrane region" description="Helical" evidence="7">
    <location>
        <begin position="257"/>
        <end position="276"/>
    </location>
</feature>
<evidence type="ECO:0000256" key="3">
    <source>
        <dbReference type="ARBA" id="ARBA00022475"/>
    </source>
</evidence>
<dbReference type="RefSeq" id="WP_390229415.1">
    <property type="nucleotide sequence ID" value="NZ_JBHSCN010000005.1"/>
</dbReference>
<dbReference type="PANTHER" id="PTHR30043">
    <property type="entry name" value="PHOSPHONATES TRANSPORT SYSTEM PERMEASE PROTEIN"/>
    <property type="match status" value="1"/>
</dbReference>
<feature type="transmembrane region" description="Helical" evidence="7">
    <location>
        <begin position="543"/>
        <end position="562"/>
    </location>
</feature>
<feature type="transmembrane region" description="Helical" evidence="7">
    <location>
        <begin position="234"/>
        <end position="251"/>
    </location>
</feature>
<dbReference type="InterPro" id="IPR035906">
    <property type="entry name" value="MetI-like_sf"/>
</dbReference>
<dbReference type="Proteomes" id="UP001595900">
    <property type="component" value="Unassembled WGS sequence"/>
</dbReference>
<keyword evidence="2 7" id="KW-0813">Transport</keyword>
<sequence length="600" mass="62854">MTATAQAPTRTRARGPVSPQTLSGEPPRRRVSAERIAGWVVIVALIAFSVYSLSQMGLDAQYIATASQKVHSFFGSTTNAISFPPFADLIYLTGLTLGVVILGTVIAALISIPVAYIAAANTAPTPWLHWLGRAIGVLTRAVPDVVIAFSLSLMFALGSTIPGIIAIGIHSIGMISKLFADAIEQVDEGPRLAIRAAGGSKAQEFWAGVFPQVLPSWIATALHRFDINLRGSAILGYAGVGGLGYAMMLAFNQFNYGRGLGIAFVIFLLCIVLEIVSSTIRRTLLGIEPAGNSIGDRLVRVAGRRRARAAARGAGSVPAAGSLPATATGTPGRLAPLTVEAAMRRPWSRERVRDTSWGIIAVAVVLASIWLAQVDPRQIMWKYVWPGIRSFWPPNLGSVGASGLLAATMSTLEIAFAAAIISLVFALVIGSFAARNIAPNGIVRSVFRVILTILRGIPELIVALFLIVIAGLGAVPALVALALGGVGLLGKLIADSFEEVPRGPETALSAAGATRGQRFASATLPQGLPSLIGNSLYLVDSNFRSAVLLGVVGAGGIGYYLALSAPQLNQHGMVTALVGVMIVVVLIIEGIAAWLRRVFK</sequence>
<dbReference type="SUPFAM" id="SSF161098">
    <property type="entry name" value="MetI-like"/>
    <property type="match status" value="2"/>
</dbReference>
<feature type="transmembrane region" description="Helical" evidence="7">
    <location>
        <begin position="475"/>
        <end position="494"/>
    </location>
</feature>
<accession>A0ABV8QAJ8</accession>
<evidence type="ECO:0000256" key="8">
    <source>
        <dbReference type="SAM" id="MobiDB-lite"/>
    </source>
</evidence>
<evidence type="ECO:0000256" key="5">
    <source>
        <dbReference type="ARBA" id="ARBA00022989"/>
    </source>
</evidence>
<dbReference type="PANTHER" id="PTHR30043:SF1">
    <property type="entry name" value="ABC TRANSPORT SYSTEM PERMEASE PROTEIN P69"/>
    <property type="match status" value="1"/>
</dbReference>
<feature type="transmembrane region" description="Helical" evidence="7">
    <location>
        <begin position="574"/>
        <end position="595"/>
    </location>
</feature>
<feature type="transmembrane region" description="Helical" evidence="7">
    <location>
        <begin position="89"/>
        <end position="119"/>
    </location>
</feature>
<feature type="transmembrane region" description="Helical" evidence="7">
    <location>
        <begin position="146"/>
        <end position="169"/>
    </location>
</feature>
<gene>
    <name evidence="10" type="ORF">ACFOYW_12795</name>
</gene>
<feature type="transmembrane region" description="Helical" evidence="7">
    <location>
        <begin position="414"/>
        <end position="434"/>
    </location>
</feature>
<comment type="similarity">
    <text evidence="7">Belongs to the binding-protein-dependent transport system permease family.</text>
</comment>
<reference evidence="11" key="1">
    <citation type="journal article" date="2019" name="Int. J. Syst. Evol. Microbiol.">
        <title>The Global Catalogue of Microorganisms (GCM) 10K type strain sequencing project: providing services to taxonomists for standard genome sequencing and annotation.</title>
        <authorList>
            <consortium name="The Broad Institute Genomics Platform"/>
            <consortium name="The Broad Institute Genome Sequencing Center for Infectious Disease"/>
            <person name="Wu L."/>
            <person name="Ma J."/>
        </authorList>
    </citation>
    <scope>NUCLEOTIDE SEQUENCE [LARGE SCALE GENOMIC DNA]</scope>
    <source>
        <strain evidence="11">CGMCC 1.10363</strain>
    </source>
</reference>
<keyword evidence="11" id="KW-1185">Reference proteome</keyword>
<dbReference type="Pfam" id="PF00528">
    <property type="entry name" value="BPD_transp_1"/>
    <property type="match status" value="2"/>
</dbReference>
<comment type="caution">
    <text evidence="10">The sequence shown here is derived from an EMBL/GenBank/DDBJ whole genome shotgun (WGS) entry which is preliminary data.</text>
</comment>
<feature type="transmembrane region" description="Helical" evidence="7">
    <location>
        <begin position="446"/>
        <end position="469"/>
    </location>
</feature>
<evidence type="ECO:0000256" key="2">
    <source>
        <dbReference type="ARBA" id="ARBA00022448"/>
    </source>
</evidence>
<evidence type="ECO:0000256" key="1">
    <source>
        <dbReference type="ARBA" id="ARBA00004651"/>
    </source>
</evidence>
<dbReference type="Gene3D" id="1.10.3720.10">
    <property type="entry name" value="MetI-like"/>
    <property type="match status" value="2"/>
</dbReference>
<keyword evidence="6 7" id="KW-0472">Membrane</keyword>
<feature type="transmembrane region" description="Helical" evidence="7">
    <location>
        <begin position="355"/>
        <end position="373"/>
    </location>
</feature>
<comment type="subcellular location">
    <subcellularLocation>
        <location evidence="1 7">Cell membrane</location>
        <topology evidence="1 7">Multi-pass membrane protein</topology>
    </subcellularLocation>
</comment>
<dbReference type="PROSITE" id="PS50928">
    <property type="entry name" value="ABC_TM1"/>
    <property type="match status" value="2"/>
</dbReference>
<dbReference type="CDD" id="cd06261">
    <property type="entry name" value="TM_PBP2"/>
    <property type="match status" value="1"/>
</dbReference>
<proteinExistence type="inferred from homology"/>